<feature type="coiled-coil region" evidence="4">
    <location>
        <begin position="666"/>
        <end position="700"/>
    </location>
</feature>
<keyword evidence="1 4" id="KW-0175">Coiled coil</keyword>
<dbReference type="Proteomes" id="UP001067231">
    <property type="component" value="Unassembled WGS sequence"/>
</dbReference>
<dbReference type="Pfam" id="PF00225">
    <property type="entry name" value="Kinesin"/>
    <property type="match status" value="1"/>
</dbReference>
<evidence type="ECO:0000256" key="2">
    <source>
        <dbReference type="ARBA" id="ARBA00023175"/>
    </source>
</evidence>
<dbReference type="PROSITE" id="PS50067">
    <property type="entry name" value="KINESIN_MOTOR_2"/>
    <property type="match status" value="1"/>
</dbReference>
<evidence type="ECO:0000256" key="4">
    <source>
        <dbReference type="SAM" id="Coils"/>
    </source>
</evidence>
<dbReference type="SUPFAM" id="SSF52540">
    <property type="entry name" value="P-loop containing nucleoside triphosphate hydrolases"/>
    <property type="match status" value="1"/>
</dbReference>
<dbReference type="PRINTS" id="PR00380">
    <property type="entry name" value="KINESINHEAVY"/>
</dbReference>
<accession>A0A9D5HYY7</accession>
<dbReference type="GO" id="GO:0007018">
    <property type="term" value="P:microtubule-based movement"/>
    <property type="evidence" value="ECO:0007669"/>
    <property type="project" value="InterPro"/>
</dbReference>
<dbReference type="PANTHER" id="PTHR47968:SF75">
    <property type="entry name" value="CENTROMERE-ASSOCIATED PROTEIN E"/>
    <property type="match status" value="1"/>
</dbReference>
<dbReference type="InterPro" id="IPR027640">
    <property type="entry name" value="Kinesin-like_fam"/>
</dbReference>
<reference evidence="6" key="1">
    <citation type="submission" date="2022-10" db="EMBL/GenBank/DDBJ databases">
        <title>Adaptive evolution leads to modifications in subtelomeric GC content in a zoonotic Cryptosporidium species.</title>
        <authorList>
            <person name="Li J."/>
            <person name="Feng Y."/>
            <person name="Xiao L."/>
        </authorList>
    </citation>
    <scope>NUCLEOTIDE SEQUENCE</scope>
    <source>
        <strain evidence="6">33844</strain>
    </source>
</reference>
<feature type="binding site" evidence="3">
    <location>
        <begin position="133"/>
        <end position="140"/>
    </location>
    <ligand>
        <name>ATP</name>
        <dbReference type="ChEBI" id="CHEBI:30616"/>
    </ligand>
</feature>
<dbReference type="AlphaFoldDB" id="A0A9D5HYY7"/>
<evidence type="ECO:0000259" key="5">
    <source>
        <dbReference type="PROSITE" id="PS50067"/>
    </source>
</evidence>
<dbReference type="EMBL" id="JAPCXC010000004">
    <property type="protein sequence ID" value="KAJ1613012.1"/>
    <property type="molecule type" value="Genomic_DNA"/>
</dbReference>
<dbReference type="GO" id="GO:0005524">
    <property type="term" value="F:ATP binding"/>
    <property type="evidence" value="ECO:0007669"/>
    <property type="project" value="UniProtKB-UniRule"/>
</dbReference>
<dbReference type="InterPro" id="IPR027417">
    <property type="entry name" value="P-loop_NTPase"/>
</dbReference>
<comment type="caution">
    <text evidence="6">The sequence shown here is derived from an EMBL/GenBank/DDBJ whole genome shotgun (WGS) entry which is preliminary data.</text>
</comment>
<evidence type="ECO:0000256" key="3">
    <source>
        <dbReference type="PROSITE-ProRule" id="PRU00283"/>
    </source>
</evidence>
<dbReference type="GO" id="GO:0003777">
    <property type="term" value="F:microtubule motor activity"/>
    <property type="evidence" value="ECO:0007669"/>
    <property type="project" value="InterPro"/>
</dbReference>
<gene>
    <name evidence="6" type="ORF">OJ253_273</name>
</gene>
<feature type="coiled-coil region" evidence="4">
    <location>
        <begin position="754"/>
        <end position="819"/>
    </location>
</feature>
<dbReference type="InterPro" id="IPR001752">
    <property type="entry name" value="Kinesin_motor_dom"/>
</dbReference>
<evidence type="ECO:0000256" key="1">
    <source>
        <dbReference type="ARBA" id="ARBA00023054"/>
    </source>
</evidence>
<sequence length="919" mass="105332">MKRDSLMLFKDTEMELRKNCPKQSEGELTSHDCSGSNFYANNSQQNVAAHSKSSFSVAIRFRPAIYHENMGIDNHPIWELSNKSVFDISKKTNNYFDHVFDENSTNQMIYDQIVKSAVRTCFSGINVTICAYGQTSSGKTHTMFGDNQGSYDGIIPLSINEIFNLSYSKYQPVKGKNKITVSYLEVYNEKLFDLLVPQTNFNSNESNYREIKIIDGVDGAVEFVNLTTKSVSSPEDVHSIIKTGLKLRRVAETAMNERSSRSHTILRIKIESKLDSNDTCVGILNFVDLAGSESIKRTQLEGDRRKEGLSINRSLLALSQVISQLSENSLTETSTNSFSSNIPTSDYLSQPKNKYINYRDSKITRILSDSLGGNSRTIIICNCSPDRVNYYETLSTIDFAKRAKKIQNKVKVNILKPSEEKYEILKLKQKLSKHVESTALLNKEIEILKNERDQLAKRLSISKNELSESHYKSNNPNIKLNNCIHPECKDELNHILLEYAEIIDLKSQNITYLDKEINTMQLKSHSIDKLLIENNEMKAEINRKNSQIVQQESKIDHLSNLFSEMSNKLTALEANLDCKNVVIEKLLLKNEKTSISCVELKKRLDILLFERLRYINWYICQFNDKGSKSTENSGMGFFDENLELLLSAMNNYLDFTKLYNCIPMHNTIDHSELLNLENEIAQLETEINHYEIEKIKIDSEIFGYQLQTANNLNSAITFLIELLCTLLTNRRNLSLDGLLQVLSVPDSYEIKRKMRNSEKTVKVLESELNEKKNIELRLKIFQLEAERIKKENIKLYESLDILRQENKELKISVEKLRHELELKSISVDNFQNINNEICNILDSGVNALAPSKICWSIAEKSITPTSTDYQEKKIEQICDLKENDTNENVIDSTLNYLNECPKDSISSGEEHHITECNTQ</sequence>
<protein>
    <submittedName>
        <fullName evidence="6">Kinesin heavy chain</fullName>
    </submittedName>
</protein>
<name>A0A9D5HYY7_9CRYT</name>
<keyword evidence="2 3" id="KW-0505">Motor protein</keyword>
<feature type="coiled-coil region" evidence="4">
    <location>
        <begin position="438"/>
        <end position="465"/>
    </location>
</feature>
<feature type="domain" description="Kinesin motor" evidence="5">
    <location>
        <begin position="54"/>
        <end position="406"/>
    </location>
</feature>
<feature type="coiled-coil region" evidence="4">
    <location>
        <begin position="527"/>
        <end position="575"/>
    </location>
</feature>
<dbReference type="OrthoDB" id="3176171at2759"/>
<dbReference type="InterPro" id="IPR036961">
    <property type="entry name" value="Kinesin_motor_dom_sf"/>
</dbReference>
<comment type="similarity">
    <text evidence="3">Belongs to the TRAFAC class myosin-kinesin ATPase superfamily. Kinesin family.</text>
</comment>
<keyword evidence="3" id="KW-0547">Nucleotide-binding</keyword>
<keyword evidence="3" id="KW-0067">ATP-binding</keyword>
<dbReference type="GO" id="GO:0008017">
    <property type="term" value="F:microtubule binding"/>
    <property type="evidence" value="ECO:0007669"/>
    <property type="project" value="InterPro"/>
</dbReference>
<evidence type="ECO:0000313" key="6">
    <source>
        <dbReference type="EMBL" id="KAJ1613012.1"/>
    </source>
</evidence>
<dbReference type="Gene3D" id="3.40.850.10">
    <property type="entry name" value="Kinesin motor domain"/>
    <property type="match status" value="1"/>
</dbReference>
<dbReference type="PANTHER" id="PTHR47968">
    <property type="entry name" value="CENTROMERE PROTEIN E"/>
    <property type="match status" value="1"/>
</dbReference>
<dbReference type="SMART" id="SM00129">
    <property type="entry name" value="KISc"/>
    <property type="match status" value="1"/>
</dbReference>
<organism evidence="6">
    <name type="scientific">Cryptosporidium canis</name>
    <dbReference type="NCBI Taxonomy" id="195482"/>
    <lineage>
        <taxon>Eukaryota</taxon>
        <taxon>Sar</taxon>
        <taxon>Alveolata</taxon>
        <taxon>Apicomplexa</taxon>
        <taxon>Conoidasida</taxon>
        <taxon>Coccidia</taxon>
        <taxon>Eucoccidiorida</taxon>
        <taxon>Eimeriorina</taxon>
        <taxon>Cryptosporidiidae</taxon>
        <taxon>Cryptosporidium</taxon>
    </lineage>
</organism>
<proteinExistence type="inferred from homology"/>